<gene>
    <name evidence="4" type="ORF">SAMN06265360_11379</name>
</gene>
<dbReference type="Pfam" id="PF02625">
    <property type="entry name" value="XdhC_CoxI"/>
    <property type="match status" value="2"/>
</dbReference>
<organism evidence="4 5">
    <name type="scientific">Haloechinothrix alba</name>
    <dbReference type="NCBI Taxonomy" id="664784"/>
    <lineage>
        <taxon>Bacteria</taxon>
        <taxon>Bacillati</taxon>
        <taxon>Actinomycetota</taxon>
        <taxon>Actinomycetes</taxon>
        <taxon>Pseudonocardiales</taxon>
        <taxon>Pseudonocardiaceae</taxon>
        <taxon>Haloechinothrix</taxon>
    </lineage>
</organism>
<dbReference type="OrthoDB" id="9815497at2"/>
<dbReference type="PANTHER" id="PTHR30388">
    <property type="entry name" value="ALDEHYDE OXIDOREDUCTASE MOLYBDENUM COFACTOR ASSEMBLY PROTEIN"/>
    <property type="match status" value="1"/>
</dbReference>
<feature type="region of interest" description="Disordered" evidence="1">
    <location>
        <begin position="359"/>
        <end position="379"/>
    </location>
</feature>
<feature type="domain" description="XdhC Rossmann" evidence="3">
    <location>
        <begin position="201"/>
        <end position="347"/>
    </location>
</feature>
<evidence type="ECO:0000259" key="2">
    <source>
        <dbReference type="Pfam" id="PF02625"/>
    </source>
</evidence>
<protein>
    <submittedName>
        <fullName evidence="4">Xanthine dehydrogenase accessory factor</fullName>
    </submittedName>
</protein>
<sequence>MRDILQQIQPWYAGRSRFAVATVIDTFHSAPRPPGASMAVSSDGEVVGSVSGGCIEGSVYDLAQEVLETTQPSVQRYGVADDDAFAVGLTCGGTIDILVQPVDPASNTGLGGLFDSIYAGQPVATATVVTTGASLGKEMVVRPDRVRGSFGDPQLDAAVVEDTLAMLEQGTNGIRHYGEHGERRRDDVAVFVHAFAPPPRMFVFGAIDFAAAVVKVGKFLGYHVTLCDARPVFATNKRFPEADEVVVSWPHQFLSDAVHGDLIDNRTVLCVLTHDHKFDIPLLELALRTRAGYIGALGSRRTHQQRLDQLRELGLSDAELARLSSPVGLNLRAHTPEETAISIAAEIIAKRGGADALPLSQTTGSIHGATGQRRSHIAG</sequence>
<dbReference type="Gene3D" id="3.40.50.720">
    <property type="entry name" value="NAD(P)-binding Rossmann-like Domain"/>
    <property type="match status" value="1"/>
</dbReference>
<dbReference type="InterPro" id="IPR027051">
    <property type="entry name" value="XdhC_Rossmann_dom"/>
</dbReference>
<proteinExistence type="predicted"/>
<feature type="domain" description="XdhC- CoxI" evidence="2">
    <location>
        <begin position="11"/>
        <end position="78"/>
    </location>
</feature>
<reference evidence="4 5" key="1">
    <citation type="submission" date="2017-06" db="EMBL/GenBank/DDBJ databases">
        <authorList>
            <person name="Kim H.J."/>
            <person name="Triplett B.A."/>
        </authorList>
    </citation>
    <scope>NUCLEOTIDE SEQUENCE [LARGE SCALE GENOMIC DNA]</scope>
    <source>
        <strain evidence="4 5">DSM 45207</strain>
    </source>
</reference>
<feature type="domain" description="XdhC- CoxI" evidence="2">
    <location>
        <begin position="119"/>
        <end position="178"/>
    </location>
</feature>
<dbReference type="InterPro" id="IPR003777">
    <property type="entry name" value="XdhC_CoxI"/>
</dbReference>
<dbReference type="PANTHER" id="PTHR30388:SF4">
    <property type="entry name" value="MOLYBDENUM COFACTOR INSERTION CHAPERONE PAOD"/>
    <property type="match status" value="1"/>
</dbReference>
<dbReference type="Proteomes" id="UP000198348">
    <property type="component" value="Unassembled WGS sequence"/>
</dbReference>
<evidence type="ECO:0000256" key="1">
    <source>
        <dbReference type="SAM" id="MobiDB-lite"/>
    </source>
</evidence>
<dbReference type="AlphaFoldDB" id="A0A238Y3L9"/>
<evidence type="ECO:0000259" key="3">
    <source>
        <dbReference type="Pfam" id="PF13478"/>
    </source>
</evidence>
<accession>A0A238Y3L9</accession>
<dbReference type="Pfam" id="PF13478">
    <property type="entry name" value="XdhC_C"/>
    <property type="match status" value="1"/>
</dbReference>
<dbReference type="RefSeq" id="WP_089302033.1">
    <property type="nucleotide sequence ID" value="NZ_FZNW01000013.1"/>
</dbReference>
<dbReference type="InterPro" id="IPR052698">
    <property type="entry name" value="MoCofactor_Util/Proc"/>
</dbReference>
<keyword evidence="5" id="KW-1185">Reference proteome</keyword>
<name>A0A238Y3L9_9PSEU</name>
<evidence type="ECO:0000313" key="4">
    <source>
        <dbReference type="EMBL" id="SNR65381.1"/>
    </source>
</evidence>
<dbReference type="EMBL" id="FZNW01000013">
    <property type="protein sequence ID" value="SNR65381.1"/>
    <property type="molecule type" value="Genomic_DNA"/>
</dbReference>
<evidence type="ECO:0000313" key="5">
    <source>
        <dbReference type="Proteomes" id="UP000198348"/>
    </source>
</evidence>